<comment type="caution">
    <text evidence="4">The sequence shown here is derived from an EMBL/GenBank/DDBJ whole genome shotgun (WGS) entry which is preliminary data.</text>
</comment>
<gene>
    <name evidence="4" type="ORF">PZA18_12605</name>
</gene>
<keyword evidence="5" id="KW-1185">Reference proteome</keyword>
<dbReference type="Pfam" id="PF06155">
    <property type="entry name" value="GBBH-like_N"/>
    <property type="match status" value="1"/>
</dbReference>
<evidence type="ECO:0000256" key="2">
    <source>
        <dbReference type="ARBA" id="ARBA00023004"/>
    </source>
</evidence>
<evidence type="ECO:0000256" key="1">
    <source>
        <dbReference type="ARBA" id="ARBA00022723"/>
    </source>
</evidence>
<accession>A0ABT7E1V5</accession>
<proteinExistence type="predicted"/>
<dbReference type="Gene3D" id="3.30.2020.30">
    <property type="match status" value="1"/>
</dbReference>
<organism evidence="4 5">
    <name type="scientific">Parachitinimonas caeni</name>
    <dbReference type="NCBI Taxonomy" id="3031301"/>
    <lineage>
        <taxon>Bacteria</taxon>
        <taxon>Pseudomonadati</taxon>
        <taxon>Pseudomonadota</taxon>
        <taxon>Betaproteobacteria</taxon>
        <taxon>Neisseriales</taxon>
        <taxon>Chitinibacteraceae</taxon>
        <taxon>Parachitinimonas</taxon>
    </lineage>
</organism>
<keyword evidence="2" id="KW-0408">Iron</keyword>
<sequence length="125" mass="13752">MSGLTPNTPNPTEITLHSESRLLDIAFDDGSHFSLPCEYLRVFSPSAEVRGHSPDQAVLQVGKRDVGIRAIEQVGHYAVKLIFSDGHDSGLYSWDYLYELGKNQSALWQSYLDQLAAAGASRDPS</sequence>
<dbReference type="InterPro" id="IPR038492">
    <property type="entry name" value="GBBH-like_N_sf"/>
</dbReference>
<evidence type="ECO:0000313" key="4">
    <source>
        <dbReference type="EMBL" id="MDK2124887.1"/>
    </source>
</evidence>
<dbReference type="EMBL" id="JARRAF010000013">
    <property type="protein sequence ID" value="MDK2124887.1"/>
    <property type="molecule type" value="Genomic_DNA"/>
</dbReference>
<reference evidence="4" key="1">
    <citation type="submission" date="2023-03" db="EMBL/GenBank/DDBJ databases">
        <title>Chitinimonas shenzhenensis gen. nov., sp. nov., a novel member of family Burkholderiaceae isolated from activated sludge collected in Shen Zhen, China.</title>
        <authorList>
            <person name="Wang X."/>
        </authorList>
    </citation>
    <scope>NUCLEOTIDE SEQUENCE</scope>
    <source>
        <strain evidence="4">DQS-5</strain>
    </source>
</reference>
<protein>
    <submittedName>
        <fullName evidence="4">DUF971 domain-containing protein</fullName>
    </submittedName>
</protein>
<dbReference type="Proteomes" id="UP001172778">
    <property type="component" value="Unassembled WGS sequence"/>
</dbReference>
<evidence type="ECO:0000259" key="3">
    <source>
        <dbReference type="Pfam" id="PF06155"/>
    </source>
</evidence>
<dbReference type="PANTHER" id="PTHR35303:SF5">
    <property type="entry name" value="OS02G0197800 PROTEIN"/>
    <property type="match status" value="1"/>
</dbReference>
<evidence type="ECO:0000313" key="5">
    <source>
        <dbReference type="Proteomes" id="UP001172778"/>
    </source>
</evidence>
<keyword evidence="1" id="KW-0479">Metal-binding</keyword>
<name>A0ABT7E1V5_9NEIS</name>
<dbReference type="RefSeq" id="WP_284101199.1">
    <property type="nucleotide sequence ID" value="NZ_JARRAF010000013.1"/>
</dbReference>
<dbReference type="PANTHER" id="PTHR35303">
    <property type="entry name" value="OS02G0197800 PROTEIN"/>
    <property type="match status" value="1"/>
</dbReference>
<feature type="domain" description="Gamma-butyrobetaine hydroxylase-like N-terminal" evidence="3">
    <location>
        <begin position="14"/>
        <end position="98"/>
    </location>
</feature>
<dbReference type="InterPro" id="IPR010376">
    <property type="entry name" value="GBBH-like_N"/>
</dbReference>